<dbReference type="EMBL" id="CALOZG010000010">
    <property type="protein sequence ID" value="CAH4030379.1"/>
    <property type="molecule type" value="Genomic_DNA"/>
</dbReference>
<dbReference type="AlphaFoldDB" id="A0A9P0TDE8"/>
<organism evidence="2 3">
    <name type="scientific">Pieris brassicae</name>
    <name type="common">White butterfly</name>
    <name type="synonym">Large white butterfly</name>
    <dbReference type="NCBI Taxonomy" id="7116"/>
    <lineage>
        <taxon>Eukaryota</taxon>
        <taxon>Metazoa</taxon>
        <taxon>Ecdysozoa</taxon>
        <taxon>Arthropoda</taxon>
        <taxon>Hexapoda</taxon>
        <taxon>Insecta</taxon>
        <taxon>Pterygota</taxon>
        <taxon>Neoptera</taxon>
        <taxon>Endopterygota</taxon>
        <taxon>Lepidoptera</taxon>
        <taxon>Glossata</taxon>
        <taxon>Ditrysia</taxon>
        <taxon>Papilionoidea</taxon>
        <taxon>Pieridae</taxon>
        <taxon>Pierinae</taxon>
        <taxon>Pieris</taxon>
    </lineage>
</organism>
<keyword evidence="3" id="KW-1185">Reference proteome</keyword>
<feature type="signal peptide" evidence="1">
    <location>
        <begin position="1"/>
        <end position="15"/>
    </location>
</feature>
<feature type="chain" id="PRO_5040150786" evidence="1">
    <location>
        <begin position="16"/>
        <end position="155"/>
    </location>
</feature>
<gene>
    <name evidence="2" type="ORF">PIBRA_LOCUS7034</name>
</gene>
<protein>
    <submittedName>
        <fullName evidence="2">Uncharacterized protein</fullName>
    </submittedName>
</protein>
<dbReference type="Proteomes" id="UP001152562">
    <property type="component" value="Unassembled WGS sequence"/>
</dbReference>
<accession>A0A9P0TDE8</accession>
<comment type="caution">
    <text evidence="2">The sequence shown here is derived from an EMBL/GenBank/DDBJ whole genome shotgun (WGS) entry which is preliminary data.</text>
</comment>
<evidence type="ECO:0000313" key="3">
    <source>
        <dbReference type="Proteomes" id="UP001152562"/>
    </source>
</evidence>
<sequence length="155" mass="17056">MLFLWWLLSFQLSDCAVLDPALYLSPSPPLVSISESNPEIIWTQPRNAPLNTKSIVDKEPANGRRNQEAMVEAETFWPHIRSIHFPLQFHLSGTYGGFGGTGVVPSSYTNLSGTRVYGRPLNLSGFGTGLKLFGSQEASWSGWGNGKWGHYGNGK</sequence>
<evidence type="ECO:0000256" key="1">
    <source>
        <dbReference type="SAM" id="SignalP"/>
    </source>
</evidence>
<reference evidence="2" key="1">
    <citation type="submission" date="2022-05" db="EMBL/GenBank/DDBJ databases">
        <authorList>
            <person name="Okamura Y."/>
        </authorList>
    </citation>
    <scope>NUCLEOTIDE SEQUENCE</scope>
</reference>
<keyword evidence="1" id="KW-0732">Signal</keyword>
<evidence type="ECO:0000313" key="2">
    <source>
        <dbReference type="EMBL" id="CAH4030379.1"/>
    </source>
</evidence>
<proteinExistence type="predicted"/>
<name>A0A9P0TDE8_PIEBR</name>